<accession>A0A5M9J929</accession>
<dbReference type="AlphaFoldDB" id="A0A5M9J929"/>
<dbReference type="Proteomes" id="UP000322873">
    <property type="component" value="Unassembled WGS sequence"/>
</dbReference>
<dbReference type="EMBL" id="VICG01000014">
    <property type="protein sequence ID" value="KAA8564823.1"/>
    <property type="molecule type" value="Genomic_DNA"/>
</dbReference>
<sequence>MSPTGAQWNRSELQSLHVLPQRFEQEWDPRRRPKKEIAEAALFASAEPSFCHPYQQASAPNLPRPQETVPKKKARVSRFTEGSMEVEPNIQVIQENKIDPDEVNKN</sequence>
<comment type="caution">
    <text evidence="2">The sequence shown here is derived from an EMBL/GenBank/DDBJ whole genome shotgun (WGS) entry which is preliminary data.</text>
</comment>
<gene>
    <name evidence="2" type="ORF">EYC84_010594</name>
</gene>
<organism evidence="2 3">
    <name type="scientific">Monilinia fructicola</name>
    <name type="common">Brown rot fungus</name>
    <name type="synonym">Ciboria fructicola</name>
    <dbReference type="NCBI Taxonomy" id="38448"/>
    <lineage>
        <taxon>Eukaryota</taxon>
        <taxon>Fungi</taxon>
        <taxon>Dikarya</taxon>
        <taxon>Ascomycota</taxon>
        <taxon>Pezizomycotina</taxon>
        <taxon>Leotiomycetes</taxon>
        <taxon>Helotiales</taxon>
        <taxon>Sclerotiniaceae</taxon>
        <taxon>Monilinia</taxon>
    </lineage>
</organism>
<protein>
    <submittedName>
        <fullName evidence="2">Uncharacterized protein</fullName>
    </submittedName>
</protein>
<feature type="compositionally biased region" description="Basic and acidic residues" evidence="1">
    <location>
        <begin position="96"/>
        <end position="106"/>
    </location>
</feature>
<keyword evidence="3" id="KW-1185">Reference proteome</keyword>
<evidence type="ECO:0000313" key="3">
    <source>
        <dbReference type="Proteomes" id="UP000322873"/>
    </source>
</evidence>
<evidence type="ECO:0000256" key="1">
    <source>
        <dbReference type="SAM" id="MobiDB-lite"/>
    </source>
</evidence>
<proteinExistence type="predicted"/>
<evidence type="ECO:0000313" key="2">
    <source>
        <dbReference type="EMBL" id="KAA8564823.1"/>
    </source>
</evidence>
<feature type="region of interest" description="Disordered" evidence="1">
    <location>
        <begin position="53"/>
        <end position="106"/>
    </location>
</feature>
<name>A0A5M9J929_MONFR</name>
<reference evidence="2 3" key="1">
    <citation type="submission" date="2019-06" db="EMBL/GenBank/DDBJ databases">
        <title>Genome Sequence of the Brown Rot Fungal Pathogen Monilinia fructicola.</title>
        <authorList>
            <person name="De Miccolis Angelini R.M."/>
            <person name="Landi L."/>
            <person name="Abate D."/>
            <person name="Pollastro S."/>
            <person name="Romanazzi G."/>
            <person name="Faretra F."/>
        </authorList>
    </citation>
    <scope>NUCLEOTIDE SEQUENCE [LARGE SCALE GENOMIC DNA]</scope>
    <source>
        <strain evidence="2 3">Mfrc123</strain>
    </source>
</reference>